<sequence length="751" mass="82928">MTANLLAGLPPEHTRFVQLPNDKGHNAAWDFRRSPDGRFYVSVCGESDLPLSALLYEYDPRSGGLSLILDVEKSWIVDPRQMPPSKIHTSLDFLSDGRLIMATHNTSPAPGHQQWLFEQHYEHPWEGYPGSVVLIVDPDTRRSRTLGIPVPRESIYGGILGDDQRYYYFLGYMRGHFYRLNLETNEVKDYGKVSEFASCRLIKDGKGRIYGSAYTGELWRYDPGKDEIEDLKVCFMSPHGTKYRRALIFGLNSPRGTLFLTNNVDGEMLELHPETLEVTRHGSVHLRPEQPRNPYLRHAIGGLAADKDFVLYYGLETYHGADLMRLVRWDILRGGEPENLGLIAPDGKQSHYVCEMEFDCDGWLHLVDVCGAYSPYILAVDVARLSAPGEEAPAADIRAIAEPDMHMNADDDAFMHIEAESTRTLPLHRHMRWKDTAVGYMRLSGGKLYGITGGERVCRIICGSDGDMPEKVETLYEGGGFLSGADLADGQTAVLTTDGRLLLLDPVVGEAVKVDLPGDLTGGRLHFALEGRAIAASDRDGFVYELNCGTGTASRLDGIRLHTSDAHLQRLDERYWLLSGTGTRLLKYDRTTGRAEKLGVAAPSIRGRGFAATLTGGVLLTDGTFVGGTRDGMLFALTPDLRRSTGYGRLYSAGALRNFVLAGDDVVLGVYGGSADAGHVFRFSPAGGFADLGRPRVVKDNAGQREVDSEWANIHHISLIAYSPQEDCLWVASAEQYGCAIRYRGLARSDS</sequence>
<dbReference type="InterPro" id="IPR011044">
    <property type="entry name" value="Quino_amine_DH_bsu"/>
</dbReference>
<dbReference type="OrthoDB" id="2489803at2"/>
<gene>
    <name evidence="1" type="ORF">DFP98_15425</name>
</gene>
<organism evidence="1 2">
    <name type="scientific">Cohnella phaseoli</name>
    <dbReference type="NCBI Taxonomy" id="456490"/>
    <lineage>
        <taxon>Bacteria</taxon>
        <taxon>Bacillati</taxon>
        <taxon>Bacillota</taxon>
        <taxon>Bacilli</taxon>
        <taxon>Bacillales</taxon>
        <taxon>Paenibacillaceae</taxon>
        <taxon>Cohnella</taxon>
    </lineage>
</organism>
<dbReference type="EMBL" id="QRDZ01000054">
    <property type="protein sequence ID" value="RED52862.1"/>
    <property type="molecule type" value="Genomic_DNA"/>
</dbReference>
<dbReference type="Proteomes" id="UP000256977">
    <property type="component" value="Unassembled WGS sequence"/>
</dbReference>
<reference evidence="1 2" key="1">
    <citation type="submission" date="2018-07" db="EMBL/GenBank/DDBJ databases">
        <title>Genomic Encyclopedia of Type Strains, Phase III (KMG-III): the genomes of soil and plant-associated and newly described type strains.</title>
        <authorList>
            <person name="Whitman W."/>
        </authorList>
    </citation>
    <scope>NUCLEOTIDE SEQUENCE [LARGE SCALE GENOMIC DNA]</scope>
    <source>
        <strain evidence="1 2">CECT 7287</strain>
    </source>
</reference>
<dbReference type="RefSeq" id="WP_116065689.1">
    <property type="nucleotide sequence ID" value="NZ_QRDZ01000054.1"/>
</dbReference>
<evidence type="ECO:0000313" key="1">
    <source>
        <dbReference type="EMBL" id="RED52862.1"/>
    </source>
</evidence>
<dbReference type="AlphaFoldDB" id="A0A3D9HTM4"/>
<comment type="caution">
    <text evidence="1">The sequence shown here is derived from an EMBL/GenBank/DDBJ whole genome shotgun (WGS) entry which is preliminary data.</text>
</comment>
<dbReference type="SUPFAM" id="SSF50969">
    <property type="entry name" value="YVTN repeat-like/Quinoprotein amine dehydrogenase"/>
    <property type="match status" value="1"/>
</dbReference>
<evidence type="ECO:0000313" key="2">
    <source>
        <dbReference type="Proteomes" id="UP000256977"/>
    </source>
</evidence>
<proteinExistence type="predicted"/>
<dbReference type="SUPFAM" id="SSF63829">
    <property type="entry name" value="Calcium-dependent phosphotriesterase"/>
    <property type="match status" value="1"/>
</dbReference>
<name>A0A3D9HTM4_9BACL</name>
<protein>
    <submittedName>
        <fullName evidence="1">Uncharacterized protein</fullName>
    </submittedName>
</protein>
<accession>A0A3D9HTM4</accession>
<keyword evidence="2" id="KW-1185">Reference proteome</keyword>